<evidence type="ECO:0000313" key="8">
    <source>
        <dbReference type="Proteomes" id="UP000276133"/>
    </source>
</evidence>
<dbReference type="STRING" id="10195.A0A3M7RBG3"/>
<comment type="caution">
    <text evidence="7">The sequence shown here is derived from an EMBL/GenBank/DDBJ whole genome shotgun (WGS) entry which is preliminary data.</text>
</comment>
<dbReference type="InterPro" id="IPR039493">
    <property type="entry name" value="TMEM248/TMEM219"/>
</dbReference>
<protein>
    <submittedName>
        <fullName evidence="7">Transmembrane protein-like</fullName>
    </submittedName>
</protein>
<sequence length="247" mass="28484">MGRIKIIDNLRSYVSSDPPGVIFILCILAFILVLSSFMQFVSKNKVRNPDELDWNAFERKLADLDYCFKLPNPETDTREEIFLINNTVKSYSYPVTFSINLESNKTDLDKLVFLYGKIDGFLIGLDKENFDVNLKINEKSLNSHECNQNFFANKPCFKYTFTGCLTFSGFSKNFKKTKFPDLCEKNDVNLNEINPDKTSSFIVYKATPELNEQYWCPSTNGNKAEISYNSDESLIPFINSVLFNFKN</sequence>
<evidence type="ECO:0000256" key="4">
    <source>
        <dbReference type="ARBA" id="ARBA00023136"/>
    </source>
</evidence>
<dbReference type="Pfam" id="PF14940">
    <property type="entry name" value="TMEM219"/>
    <property type="match status" value="1"/>
</dbReference>
<dbReference type="AlphaFoldDB" id="A0A3M7RBG3"/>
<keyword evidence="2 5" id="KW-0812">Transmembrane</keyword>
<feature type="domain" description="TMEM248/TMEM219" evidence="6">
    <location>
        <begin position="10"/>
        <end position="234"/>
    </location>
</feature>
<keyword evidence="8" id="KW-1185">Reference proteome</keyword>
<dbReference type="GO" id="GO:0016020">
    <property type="term" value="C:membrane"/>
    <property type="evidence" value="ECO:0007669"/>
    <property type="project" value="UniProtKB-SubCell"/>
</dbReference>
<accession>A0A3M7RBG3</accession>
<dbReference type="PANTHER" id="PTHR16002">
    <property type="entry name" value="TRANSMEMBRANE PROTEIN 248-LIKE"/>
    <property type="match status" value="1"/>
</dbReference>
<dbReference type="EMBL" id="REGN01003769">
    <property type="protein sequence ID" value="RNA20857.1"/>
    <property type="molecule type" value="Genomic_DNA"/>
</dbReference>
<evidence type="ECO:0000259" key="6">
    <source>
        <dbReference type="Pfam" id="PF14940"/>
    </source>
</evidence>
<evidence type="ECO:0000313" key="7">
    <source>
        <dbReference type="EMBL" id="RNA20857.1"/>
    </source>
</evidence>
<evidence type="ECO:0000256" key="3">
    <source>
        <dbReference type="ARBA" id="ARBA00022989"/>
    </source>
</evidence>
<evidence type="ECO:0000256" key="1">
    <source>
        <dbReference type="ARBA" id="ARBA00004370"/>
    </source>
</evidence>
<keyword evidence="3 5" id="KW-1133">Transmembrane helix</keyword>
<gene>
    <name evidence="7" type="ORF">BpHYR1_006266</name>
</gene>
<keyword evidence="4 5" id="KW-0472">Membrane</keyword>
<dbReference type="PANTHER" id="PTHR16002:SF4">
    <property type="entry name" value="TMEM248_TMEM219 DOMAIN-CONTAINING PROTEIN"/>
    <property type="match status" value="1"/>
</dbReference>
<proteinExistence type="predicted"/>
<evidence type="ECO:0000256" key="5">
    <source>
        <dbReference type="SAM" id="Phobius"/>
    </source>
</evidence>
<dbReference type="OrthoDB" id="6329605at2759"/>
<organism evidence="7 8">
    <name type="scientific">Brachionus plicatilis</name>
    <name type="common">Marine rotifer</name>
    <name type="synonym">Brachionus muelleri</name>
    <dbReference type="NCBI Taxonomy" id="10195"/>
    <lineage>
        <taxon>Eukaryota</taxon>
        <taxon>Metazoa</taxon>
        <taxon>Spiralia</taxon>
        <taxon>Gnathifera</taxon>
        <taxon>Rotifera</taxon>
        <taxon>Eurotatoria</taxon>
        <taxon>Monogononta</taxon>
        <taxon>Pseudotrocha</taxon>
        <taxon>Ploima</taxon>
        <taxon>Brachionidae</taxon>
        <taxon>Brachionus</taxon>
    </lineage>
</organism>
<evidence type="ECO:0000256" key="2">
    <source>
        <dbReference type="ARBA" id="ARBA00022692"/>
    </source>
</evidence>
<reference evidence="7 8" key="1">
    <citation type="journal article" date="2018" name="Sci. Rep.">
        <title>Genomic signatures of local adaptation to the degree of environmental predictability in rotifers.</title>
        <authorList>
            <person name="Franch-Gras L."/>
            <person name="Hahn C."/>
            <person name="Garcia-Roger E.M."/>
            <person name="Carmona M.J."/>
            <person name="Serra M."/>
            <person name="Gomez A."/>
        </authorList>
    </citation>
    <scope>NUCLEOTIDE SEQUENCE [LARGE SCALE GENOMIC DNA]</scope>
    <source>
        <strain evidence="7">HYR1</strain>
    </source>
</reference>
<dbReference type="Proteomes" id="UP000276133">
    <property type="component" value="Unassembled WGS sequence"/>
</dbReference>
<feature type="transmembrane region" description="Helical" evidence="5">
    <location>
        <begin position="20"/>
        <end position="41"/>
    </location>
</feature>
<dbReference type="InterPro" id="IPR039587">
    <property type="entry name" value="TMEM248/TMEM219_dom"/>
</dbReference>
<comment type="subcellular location">
    <subcellularLocation>
        <location evidence="1">Membrane</location>
    </subcellularLocation>
</comment>
<name>A0A3M7RBG3_BRAPC</name>